<reference evidence="1 2" key="1">
    <citation type="submission" date="2016-12" db="EMBL/GenBank/DDBJ databases">
        <authorList>
            <person name="Song W.-J."/>
            <person name="Kurnit D.M."/>
        </authorList>
    </citation>
    <scope>NUCLEOTIDE SEQUENCE [LARGE SCALE GENOMIC DNA]</scope>
    <source>
        <strain evidence="1 2">STM7296</strain>
    </source>
</reference>
<evidence type="ECO:0000313" key="1">
    <source>
        <dbReference type="EMBL" id="SIT48354.1"/>
    </source>
</evidence>
<keyword evidence="2" id="KW-1185">Reference proteome</keyword>
<dbReference type="Proteomes" id="UP000187012">
    <property type="component" value="Unassembled WGS sequence"/>
</dbReference>
<protein>
    <submittedName>
        <fullName evidence="1">Uncharacterized protein</fullName>
    </submittedName>
</protein>
<dbReference type="AlphaFoldDB" id="A0A1N7SM18"/>
<name>A0A1N7SM18_9BURK</name>
<sequence length="60" mass="7005">MHQYTVQRRSIDSKQVGYLLPTGLSFIHELVNVLELRGFQLRLATELRTARLTNHARTRV</sequence>
<organism evidence="1 2">
    <name type="scientific">Paraburkholderia ribeironis</name>
    <dbReference type="NCBI Taxonomy" id="1247936"/>
    <lineage>
        <taxon>Bacteria</taxon>
        <taxon>Pseudomonadati</taxon>
        <taxon>Pseudomonadota</taxon>
        <taxon>Betaproteobacteria</taxon>
        <taxon>Burkholderiales</taxon>
        <taxon>Burkholderiaceae</taxon>
        <taxon>Paraburkholderia</taxon>
    </lineage>
</organism>
<evidence type="ECO:0000313" key="2">
    <source>
        <dbReference type="Proteomes" id="UP000187012"/>
    </source>
</evidence>
<accession>A0A1N7SM18</accession>
<gene>
    <name evidence="1" type="ORF">BN2475_980004</name>
</gene>
<dbReference type="EMBL" id="CYGX02000098">
    <property type="protein sequence ID" value="SIT48354.1"/>
    <property type="molecule type" value="Genomic_DNA"/>
</dbReference>
<proteinExistence type="predicted"/>